<evidence type="ECO:0000256" key="12">
    <source>
        <dbReference type="SAM" id="Phobius"/>
    </source>
</evidence>
<keyword evidence="8" id="KW-1015">Disulfide bond</keyword>
<dbReference type="GeneID" id="111152158"/>
<keyword evidence="15" id="KW-1185">Reference proteome</keyword>
<protein>
    <submittedName>
        <fullName evidence="16">SLA class II histocompatibility antigen, DQ haplotype D alpha chain-like isoform X1</fullName>
    </submittedName>
</protein>
<name>A0A2Y9K3E0_ENHLU</name>
<dbReference type="InterPro" id="IPR003006">
    <property type="entry name" value="Ig/MHC_CS"/>
</dbReference>
<dbReference type="GO" id="GO:0002504">
    <property type="term" value="P:antigen processing and presentation of peptide or polysaccharide antigen via MHC class II"/>
    <property type="evidence" value="ECO:0007669"/>
    <property type="project" value="UniProtKB-KW"/>
</dbReference>
<keyword evidence="6" id="KW-1064">Adaptive immunity</keyword>
<evidence type="ECO:0000256" key="8">
    <source>
        <dbReference type="ARBA" id="ARBA00023157"/>
    </source>
</evidence>
<dbReference type="SUPFAM" id="SSF54452">
    <property type="entry name" value="MHC antigen-recognition domain"/>
    <property type="match status" value="1"/>
</dbReference>
<dbReference type="SMART" id="SM00920">
    <property type="entry name" value="MHC_II_alpha"/>
    <property type="match status" value="1"/>
</dbReference>
<feature type="signal peptide" evidence="13">
    <location>
        <begin position="1"/>
        <end position="19"/>
    </location>
</feature>
<feature type="transmembrane region" description="Helical" evidence="12">
    <location>
        <begin position="261"/>
        <end position="279"/>
    </location>
</feature>
<evidence type="ECO:0000256" key="7">
    <source>
        <dbReference type="ARBA" id="ARBA00023136"/>
    </source>
</evidence>
<feature type="chain" id="PRO_5015889935" evidence="13">
    <location>
        <begin position="20"/>
        <end position="294"/>
    </location>
</feature>
<keyword evidence="3 12" id="KW-0812">Transmembrane</keyword>
<organism evidence="15 16">
    <name type="scientific">Enhydra lutris kenyoni</name>
    <name type="common">northern sea otter</name>
    <dbReference type="NCBI Taxonomy" id="391180"/>
    <lineage>
        <taxon>Eukaryota</taxon>
        <taxon>Metazoa</taxon>
        <taxon>Chordata</taxon>
        <taxon>Craniata</taxon>
        <taxon>Vertebrata</taxon>
        <taxon>Euteleostomi</taxon>
        <taxon>Mammalia</taxon>
        <taxon>Eutheria</taxon>
        <taxon>Laurasiatheria</taxon>
        <taxon>Carnivora</taxon>
        <taxon>Caniformia</taxon>
        <taxon>Musteloidea</taxon>
        <taxon>Mustelidae</taxon>
        <taxon>Lutrinae</taxon>
        <taxon>Enhydra</taxon>
    </lineage>
</organism>
<evidence type="ECO:0000256" key="3">
    <source>
        <dbReference type="ARBA" id="ARBA00022692"/>
    </source>
</evidence>
<keyword evidence="13" id="KW-0732">Signal</keyword>
<dbReference type="InterPro" id="IPR014745">
    <property type="entry name" value="MHC_II_a/b_N"/>
</dbReference>
<dbReference type="InterPro" id="IPR011162">
    <property type="entry name" value="MHC_I/II-like_Ag-recog"/>
</dbReference>
<dbReference type="InterPro" id="IPR001003">
    <property type="entry name" value="MHC_II_a_N"/>
</dbReference>
<sequence length="294" mass="32575">MIVCSFHFIIITFITSLLSIPGAELGTKKIGVNKATEIQLSWSLHDGGKADYILTGQLLTQREGAEADHVASYGINVYQSYGPSGQYTHEFDGDEEFYVDLEKKETVWQLPVFQTFTSFDPQGALRNLAIAKQNLNILIKRSNYTAATNEVPEVTLFLKSPVMLGQPNTLICLVDNIFPPVINVTWLKNRHSVTEGVSETSFLAKKDHSFLKFSYLTFLPSANDIYDCKVEHWGLDEPLLKHWEPEIPAPMSELTETVVCALGLAVGLVGIVVGTVFIVQGLRSSSTSRHQGPL</sequence>
<dbReference type="SUPFAM" id="SSF48726">
    <property type="entry name" value="Immunoglobulin"/>
    <property type="match status" value="1"/>
</dbReference>
<evidence type="ECO:0000256" key="11">
    <source>
        <dbReference type="RuleBase" id="RU004238"/>
    </source>
</evidence>
<accession>A0A2Y9K3E0</accession>
<comment type="similarity">
    <text evidence="2 11">Belongs to the MHC class II family.</text>
</comment>
<dbReference type="InterPro" id="IPR003597">
    <property type="entry name" value="Ig_C1-set"/>
</dbReference>
<dbReference type="PROSITE" id="PS00290">
    <property type="entry name" value="IG_MHC"/>
    <property type="match status" value="1"/>
</dbReference>
<evidence type="ECO:0000259" key="14">
    <source>
        <dbReference type="PROSITE" id="PS50835"/>
    </source>
</evidence>
<evidence type="ECO:0000256" key="5">
    <source>
        <dbReference type="ARBA" id="ARBA00022989"/>
    </source>
</evidence>
<dbReference type="Pfam" id="PF07654">
    <property type="entry name" value="C1-set"/>
    <property type="match status" value="1"/>
</dbReference>
<evidence type="ECO:0000256" key="4">
    <source>
        <dbReference type="ARBA" id="ARBA00022859"/>
    </source>
</evidence>
<evidence type="ECO:0000313" key="15">
    <source>
        <dbReference type="Proteomes" id="UP000248482"/>
    </source>
</evidence>
<dbReference type="Pfam" id="PF00993">
    <property type="entry name" value="MHC_II_alpha"/>
    <property type="match status" value="1"/>
</dbReference>
<dbReference type="Gene3D" id="2.60.40.10">
    <property type="entry name" value="Immunoglobulins"/>
    <property type="match status" value="1"/>
</dbReference>
<dbReference type="InterPro" id="IPR036179">
    <property type="entry name" value="Ig-like_dom_sf"/>
</dbReference>
<dbReference type="KEGG" id="elk:111152158"/>
<evidence type="ECO:0000256" key="2">
    <source>
        <dbReference type="ARBA" id="ARBA00007394"/>
    </source>
</evidence>
<dbReference type="RefSeq" id="XP_022366219.1">
    <property type="nucleotide sequence ID" value="XM_022510511.1"/>
</dbReference>
<dbReference type="GO" id="GO:0002250">
    <property type="term" value="P:adaptive immune response"/>
    <property type="evidence" value="ECO:0007669"/>
    <property type="project" value="UniProtKB-KW"/>
</dbReference>
<keyword evidence="9" id="KW-0325">Glycoprotein</keyword>
<dbReference type="OrthoDB" id="9743455at2759"/>
<keyword evidence="7 12" id="KW-0472">Membrane</keyword>
<keyword evidence="10" id="KW-0491">MHC II</keyword>
<dbReference type="PANTHER" id="PTHR19944:SF59">
    <property type="entry name" value="HLA CLASS II HISTOCOMPATIBILITY ANTIGEN, DQ ALPHA 1 CHAIN"/>
    <property type="match status" value="1"/>
</dbReference>
<dbReference type="STRING" id="391180.A0A2Y9K3E0"/>
<proteinExistence type="inferred from homology"/>
<evidence type="ECO:0000256" key="1">
    <source>
        <dbReference type="ARBA" id="ARBA00004479"/>
    </source>
</evidence>
<evidence type="ECO:0000256" key="6">
    <source>
        <dbReference type="ARBA" id="ARBA00023130"/>
    </source>
</evidence>
<evidence type="ECO:0000256" key="13">
    <source>
        <dbReference type="SAM" id="SignalP"/>
    </source>
</evidence>
<comment type="subcellular location">
    <subcellularLocation>
        <location evidence="1">Membrane</location>
        <topology evidence="1">Single-pass type I membrane protein</topology>
    </subcellularLocation>
</comment>
<keyword evidence="4" id="KW-0391">Immunity</keyword>
<dbReference type="AlphaFoldDB" id="A0A2Y9K3E0"/>
<evidence type="ECO:0000256" key="10">
    <source>
        <dbReference type="ARBA" id="ARBA00023182"/>
    </source>
</evidence>
<gene>
    <name evidence="16" type="primary">LOC111152158</name>
</gene>
<dbReference type="Proteomes" id="UP000248482">
    <property type="component" value="Unplaced"/>
</dbReference>
<evidence type="ECO:0000313" key="16">
    <source>
        <dbReference type="RefSeq" id="XP_022366219.1"/>
    </source>
</evidence>
<dbReference type="InterPro" id="IPR050160">
    <property type="entry name" value="MHC/Immunoglobulin"/>
</dbReference>
<dbReference type="InterPro" id="IPR013783">
    <property type="entry name" value="Ig-like_fold"/>
</dbReference>
<dbReference type="GO" id="GO:0042613">
    <property type="term" value="C:MHC class II protein complex"/>
    <property type="evidence" value="ECO:0007669"/>
    <property type="project" value="UniProtKB-KW"/>
</dbReference>
<dbReference type="PANTHER" id="PTHR19944">
    <property type="entry name" value="MHC CLASS II-RELATED"/>
    <property type="match status" value="1"/>
</dbReference>
<dbReference type="PROSITE" id="PS50835">
    <property type="entry name" value="IG_LIKE"/>
    <property type="match status" value="1"/>
</dbReference>
<dbReference type="SMART" id="SM00407">
    <property type="entry name" value="IGc1"/>
    <property type="match status" value="1"/>
</dbReference>
<dbReference type="FunFam" id="2.60.40.10:FF:000280">
    <property type="entry name" value="HLA class II histocompatibility antigen, DR alpha chain"/>
    <property type="match status" value="1"/>
</dbReference>
<dbReference type="InterPro" id="IPR007110">
    <property type="entry name" value="Ig-like_dom"/>
</dbReference>
<keyword evidence="5 12" id="KW-1133">Transmembrane helix</keyword>
<reference evidence="16" key="1">
    <citation type="submission" date="2025-08" db="UniProtKB">
        <authorList>
            <consortium name="RefSeq"/>
        </authorList>
    </citation>
    <scope>IDENTIFICATION</scope>
    <source>
        <tissue evidence="16">Blood</tissue>
    </source>
</reference>
<evidence type="ECO:0000256" key="9">
    <source>
        <dbReference type="ARBA" id="ARBA00023180"/>
    </source>
</evidence>
<dbReference type="FunFam" id="3.10.320.10:FF:000002">
    <property type="entry name" value="HLA class II histocompatibility antigen, DR alpha chain"/>
    <property type="match status" value="1"/>
</dbReference>
<feature type="domain" description="Ig-like" evidence="14">
    <location>
        <begin position="152"/>
        <end position="232"/>
    </location>
</feature>
<dbReference type="Gene3D" id="3.10.320.10">
    <property type="entry name" value="Class II Histocompatibility Antigen, M Beta Chain, Chain B, domain 1"/>
    <property type="match status" value="1"/>
</dbReference>